<proteinExistence type="predicted"/>
<accession>A0A146KCE2</accession>
<dbReference type="AlphaFoldDB" id="A0A146KCE2"/>
<dbReference type="EMBL" id="GDID01002173">
    <property type="protein sequence ID" value="JAP94433.1"/>
    <property type="molecule type" value="Transcribed_RNA"/>
</dbReference>
<protein>
    <submittedName>
        <fullName evidence="1">Dynein heavy chain</fullName>
    </submittedName>
</protein>
<feature type="non-terminal residue" evidence="1">
    <location>
        <position position="1"/>
    </location>
</feature>
<name>A0A146KCE2_9EUKA</name>
<gene>
    <name evidence="1" type="ORF">TPC1_12915</name>
</gene>
<sequence>TIWQSMMNETNQYIVVSGSTPIEQLFGQFVGNYFIEGIIPQTLREFSKIKVDHSKETSTMSFLNFIVFDGKLSKRTTELLLSAIDDTKVLELFNGDKLPIRSNVKFIFECESFEGYSEAFISRCAIVNVAYNENIWKAKVLKKMRNVFEESYQKLLNDYEFDEHLDQFTIKSQPIVSKQPVSHQQIIKKFKKLSKEEIIQ</sequence>
<dbReference type="Gene3D" id="3.40.50.300">
    <property type="entry name" value="P-loop containing nucleotide triphosphate hydrolases"/>
    <property type="match status" value="1"/>
</dbReference>
<dbReference type="GO" id="GO:0030286">
    <property type="term" value="C:dynein complex"/>
    <property type="evidence" value="ECO:0007669"/>
    <property type="project" value="InterPro"/>
</dbReference>
<dbReference type="GO" id="GO:0097729">
    <property type="term" value="C:9+2 motile cilium"/>
    <property type="evidence" value="ECO:0007669"/>
    <property type="project" value="TreeGrafter"/>
</dbReference>
<dbReference type="GO" id="GO:0045505">
    <property type="term" value="F:dynein intermediate chain binding"/>
    <property type="evidence" value="ECO:0007669"/>
    <property type="project" value="InterPro"/>
</dbReference>
<organism evidence="1">
    <name type="scientific">Trepomonas sp. PC1</name>
    <dbReference type="NCBI Taxonomy" id="1076344"/>
    <lineage>
        <taxon>Eukaryota</taxon>
        <taxon>Metamonada</taxon>
        <taxon>Diplomonadida</taxon>
        <taxon>Hexamitidae</taxon>
        <taxon>Hexamitinae</taxon>
        <taxon>Trepomonas</taxon>
    </lineage>
</organism>
<dbReference type="PANTHER" id="PTHR10676">
    <property type="entry name" value="DYNEIN HEAVY CHAIN FAMILY PROTEIN"/>
    <property type="match status" value="1"/>
</dbReference>
<dbReference type="InterPro" id="IPR027417">
    <property type="entry name" value="P-loop_NTPase"/>
</dbReference>
<dbReference type="InterPro" id="IPR026983">
    <property type="entry name" value="DHC"/>
</dbReference>
<reference evidence="1" key="1">
    <citation type="submission" date="2015-07" db="EMBL/GenBank/DDBJ databases">
        <title>Adaptation to a free-living lifestyle via gene acquisitions in the diplomonad Trepomonas sp. PC1.</title>
        <authorList>
            <person name="Xu F."/>
            <person name="Jerlstrom-Hultqvist J."/>
            <person name="Kolisko M."/>
            <person name="Simpson A.G.B."/>
            <person name="Roger A.J."/>
            <person name="Svard S.G."/>
            <person name="Andersson J.O."/>
        </authorList>
    </citation>
    <scope>NUCLEOTIDE SEQUENCE</scope>
    <source>
        <strain evidence="1">PC1</strain>
    </source>
</reference>
<dbReference type="GO" id="GO:0051959">
    <property type="term" value="F:dynein light intermediate chain binding"/>
    <property type="evidence" value="ECO:0007669"/>
    <property type="project" value="InterPro"/>
</dbReference>
<evidence type="ECO:0000313" key="1">
    <source>
        <dbReference type="EMBL" id="JAP94433.1"/>
    </source>
</evidence>
<dbReference type="GO" id="GO:0008569">
    <property type="term" value="F:minus-end-directed microtubule motor activity"/>
    <property type="evidence" value="ECO:0007669"/>
    <property type="project" value="TreeGrafter"/>
</dbReference>
<feature type="non-terminal residue" evidence="1">
    <location>
        <position position="200"/>
    </location>
</feature>
<dbReference type="GO" id="GO:0060294">
    <property type="term" value="P:cilium movement involved in cell motility"/>
    <property type="evidence" value="ECO:0007669"/>
    <property type="project" value="TreeGrafter"/>
</dbReference>